<dbReference type="AlphaFoldDB" id="A0A5M6DHI8"/>
<dbReference type="Pfam" id="PF14237">
    <property type="entry name" value="GYF_2"/>
    <property type="match status" value="1"/>
</dbReference>
<keyword evidence="1" id="KW-0812">Transmembrane</keyword>
<evidence type="ECO:0000259" key="2">
    <source>
        <dbReference type="Pfam" id="PF14237"/>
    </source>
</evidence>
<feature type="domain" description="GYF" evidence="2">
    <location>
        <begin position="5"/>
        <end position="54"/>
    </location>
</feature>
<name>A0A5M6DHI8_9BACT</name>
<sequence>MSREWFVDHKGKTLGPFRTKQLKRLAETGQINSETRIRIGSAGKWVRAASVRGLFKSELDQTWNESESQPLPALPVEPPPAPWEAKSNVADDQIASVLGDFNAPAEAESFEHFPASQSVETDYKSCPYCGEQILSTAIKCRYCGEFLNAQINVKRHSAGRQENWNPGVAAVLSVVIPGLGQVYKQQILNGFVWFIAVLLGYAFFVIPGIVLHIACVFGAASGDKSRSPSSSTSSATSIIAGVFIVGLIVCGIVGFFVDPPDTSRRSDPTTTAKVPAPEVQRLQLESWNWHLSPGGQYVQVEGQITNVSSSPFDGVKAVASFFDSEGGFITSDSAYIEYRPLLPGQTSPFSVMVKHNPRMESASIEFAKPFGNVIPTVSKETNADED</sequence>
<evidence type="ECO:0000313" key="4">
    <source>
        <dbReference type="Proteomes" id="UP000324479"/>
    </source>
</evidence>
<comment type="caution">
    <text evidence="3">The sequence shown here is derived from an EMBL/GenBank/DDBJ whole genome shotgun (WGS) entry which is preliminary data.</text>
</comment>
<accession>A0A5M6DHI8</accession>
<dbReference type="EMBL" id="VWOX01000001">
    <property type="protein sequence ID" value="KAA5547004.1"/>
    <property type="molecule type" value="Genomic_DNA"/>
</dbReference>
<dbReference type="InterPro" id="IPR047676">
    <property type="entry name" value="FxLYD_dom"/>
</dbReference>
<protein>
    <recommendedName>
        <fullName evidence="2">GYF domain-containing protein</fullName>
    </recommendedName>
</protein>
<evidence type="ECO:0000313" key="3">
    <source>
        <dbReference type="EMBL" id="KAA5547004.1"/>
    </source>
</evidence>
<reference evidence="3 4" key="1">
    <citation type="submission" date="2019-08" db="EMBL/GenBank/DDBJ databases">
        <authorList>
            <person name="Dhanesh K."/>
            <person name="Kumar G."/>
            <person name="Sasikala C."/>
            <person name="Venkata Ramana C."/>
        </authorList>
    </citation>
    <scope>NUCLEOTIDE SEQUENCE [LARGE SCALE GENOMIC DNA]</scope>
    <source>
        <strain evidence="3 4">JC645</strain>
    </source>
</reference>
<proteinExistence type="predicted"/>
<gene>
    <name evidence="3" type="ORF">FYK55_00880</name>
</gene>
<dbReference type="InterPro" id="IPR025640">
    <property type="entry name" value="GYF_2"/>
</dbReference>
<evidence type="ECO:0000256" key="1">
    <source>
        <dbReference type="SAM" id="Phobius"/>
    </source>
</evidence>
<keyword evidence="4" id="KW-1185">Reference proteome</keyword>
<dbReference type="NCBIfam" id="NF038353">
    <property type="entry name" value="FxLYD_dom"/>
    <property type="match status" value="1"/>
</dbReference>
<keyword evidence="1" id="KW-0472">Membrane</keyword>
<organism evidence="3 4">
    <name type="scientific">Roseiconus nitratireducens</name>
    <dbReference type="NCBI Taxonomy" id="2605748"/>
    <lineage>
        <taxon>Bacteria</taxon>
        <taxon>Pseudomonadati</taxon>
        <taxon>Planctomycetota</taxon>
        <taxon>Planctomycetia</taxon>
        <taxon>Pirellulales</taxon>
        <taxon>Pirellulaceae</taxon>
        <taxon>Roseiconus</taxon>
    </lineage>
</organism>
<dbReference type="RefSeq" id="WP_150074111.1">
    <property type="nucleotide sequence ID" value="NZ_VWOX01000001.1"/>
</dbReference>
<dbReference type="Proteomes" id="UP000324479">
    <property type="component" value="Unassembled WGS sequence"/>
</dbReference>
<keyword evidence="1" id="KW-1133">Transmembrane helix</keyword>
<feature type="transmembrane region" description="Helical" evidence="1">
    <location>
        <begin position="234"/>
        <end position="257"/>
    </location>
</feature>
<feature type="transmembrane region" description="Helical" evidence="1">
    <location>
        <begin position="191"/>
        <end position="214"/>
    </location>
</feature>